<evidence type="ECO:0000313" key="6">
    <source>
        <dbReference type="Proteomes" id="UP000020406"/>
    </source>
</evidence>
<dbReference type="PANTHER" id="PTHR40588">
    <property type="entry name" value="MRNA INTERFERASE TOXIN YAFQ"/>
    <property type="match status" value="1"/>
</dbReference>
<dbReference type="Gene3D" id="3.30.2310.20">
    <property type="entry name" value="RelE-like"/>
    <property type="match status" value="1"/>
</dbReference>
<gene>
    <name evidence="4" type="ORF">AF72_11740</name>
    <name evidence="5" type="ORF">LPH55_11175</name>
</gene>
<dbReference type="Proteomes" id="UP001430701">
    <property type="component" value="Unassembled WGS sequence"/>
</dbReference>
<dbReference type="PATRIC" id="fig|1444770.3.peg.2764"/>
<comment type="caution">
    <text evidence="4">The sequence shown here is derived from an EMBL/GenBank/DDBJ whole genome shotgun (WGS) entry which is preliminary data.</text>
</comment>
<dbReference type="EMBL" id="JDSQ01000024">
    <property type="protein sequence ID" value="EWS77301.1"/>
    <property type="molecule type" value="Genomic_DNA"/>
</dbReference>
<dbReference type="GO" id="GO:0006415">
    <property type="term" value="P:translational termination"/>
    <property type="evidence" value="ECO:0007669"/>
    <property type="project" value="TreeGrafter"/>
</dbReference>
<dbReference type="Proteomes" id="UP000020406">
    <property type="component" value="Unassembled WGS sequence"/>
</dbReference>
<dbReference type="GO" id="GO:0006402">
    <property type="term" value="P:mRNA catabolic process"/>
    <property type="evidence" value="ECO:0007669"/>
    <property type="project" value="TreeGrafter"/>
</dbReference>
<evidence type="ECO:0000256" key="1">
    <source>
        <dbReference type="ARBA" id="ARBA00022649"/>
    </source>
</evidence>
<dbReference type="InterPro" id="IPR004386">
    <property type="entry name" value="Toxin_YafQ-like"/>
</dbReference>
<protein>
    <submittedName>
        <fullName evidence="5">Type II toxin-antitoxin system mRNA interferase toxin, RelE/StbE family</fullName>
    </submittedName>
    <submittedName>
        <fullName evidence="4">mRNA interferase YafQ</fullName>
    </submittedName>
</protein>
<accession>Z9JHK5</accession>
<dbReference type="eggNOG" id="COG3041">
    <property type="taxonomic scope" value="Bacteria"/>
</dbReference>
<dbReference type="RefSeq" id="WP_038272512.1">
    <property type="nucleotide sequence ID" value="NZ_CP053627.1"/>
</dbReference>
<dbReference type="Pfam" id="PF15738">
    <property type="entry name" value="YafQ_toxin"/>
    <property type="match status" value="1"/>
</dbReference>
<dbReference type="InterPro" id="IPR007712">
    <property type="entry name" value="RelE/ParE_toxin"/>
</dbReference>
<keyword evidence="1" id="KW-1277">Toxin-antitoxin system</keyword>
<comment type="similarity">
    <text evidence="2">Belongs to the RelE toxin family. YafQ subfamily.</text>
</comment>
<dbReference type="PANTHER" id="PTHR40588:SF1">
    <property type="entry name" value="MRNA INTERFERASE TOXIN YAFQ"/>
    <property type="match status" value="1"/>
</dbReference>
<dbReference type="AlphaFoldDB" id="Z9JHK5"/>
<dbReference type="GeneID" id="68900904"/>
<dbReference type="SUPFAM" id="SSF143011">
    <property type="entry name" value="RelE-like"/>
    <property type="match status" value="1"/>
</dbReference>
<evidence type="ECO:0000256" key="2">
    <source>
        <dbReference type="ARBA" id="ARBA00061366"/>
    </source>
</evidence>
<evidence type="ECO:0000313" key="4">
    <source>
        <dbReference type="EMBL" id="EWS77301.1"/>
    </source>
</evidence>
<dbReference type="InterPro" id="IPR035093">
    <property type="entry name" value="RelE/ParE_toxin_dom_sf"/>
</dbReference>
<dbReference type="NCBIfam" id="TIGR02385">
    <property type="entry name" value="RelE_StbE"/>
    <property type="match status" value="1"/>
</dbReference>
<evidence type="ECO:0000256" key="3">
    <source>
        <dbReference type="PIRSR" id="PIRSR006156-1"/>
    </source>
</evidence>
<name>Z9JHK5_9GAMM</name>
<dbReference type="NCBIfam" id="TIGR00053">
    <property type="entry name" value="YafQ family addiction module toxin"/>
    <property type="match status" value="1"/>
</dbReference>
<dbReference type="PIRSF" id="PIRSF006156">
    <property type="entry name" value="YafQ"/>
    <property type="match status" value="1"/>
</dbReference>
<dbReference type="STRING" id="1444770.AF72_11740"/>
<reference evidence="5" key="2">
    <citation type="submission" date="2021-11" db="EMBL/GenBank/DDBJ databases">
        <title>Genome sequence of Xylella taiwanensis PLS432.</title>
        <authorList>
            <person name="Weng L.-W."/>
            <person name="Su C.-C."/>
            <person name="Tsai C.-W."/>
            <person name="Kuo C.-H."/>
        </authorList>
    </citation>
    <scope>NUCLEOTIDE SEQUENCE</scope>
    <source>
        <strain evidence="5">PLS432</strain>
    </source>
</reference>
<dbReference type="KEGG" id="xtw:AB672_06350"/>
<organism evidence="4 6">
    <name type="scientific">Xylella taiwanensis</name>
    <dbReference type="NCBI Taxonomy" id="1444770"/>
    <lineage>
        <taxon>Bacteria</taxon>
        <taxon>Pseudomonadati</taxon>
        <taxon>Pseudomonadota</taxon>
        <taxon>Gammaproteobacteria</taxon>
        <taxon>Lysobacterales</taxon>
        <taxon>Lysobacteraceae</taxon>
        <taxon>Xylella</taxon>
    </lineage>
</organism>
<feature type="active site" description="Proton donor" evidence="3">
    <location>
        <position position="84"/>
    </location>
</feature>
<reference evidence="4 6" key="1">
    <citation type="journal article" date="2014" name="Genome Announc.">
        <title>Draft Genome Sequence of Xylella fastidiosa Pear Leaf Scorch Strain in Taiwan.</title>
        <authorList>
            <person name="Su C.C."/>
            <person name="Deng W.L."/>
            <person name="Jan F.J."/>
            <person name="Chang C.J."/>
            <person name="Huang H."/>
            <person name="Chen J."/>
        </authorList>
    </citation>
    <scope>NUCLEOTIDE SEQUENCE [LARGE SCALE GENOMIC DNA]</scope>
    <source>
        <strain evidence="4 6">PLS229</strain>
    </source>
</reference>
<evidence type="ECO:0000313" key="5">
    <source>
        <dbReference type="EMBL" id="MCD8474002.1"/>
    </source>
</evidence>
<proteinExistence type="inferred from homology"/>
<evidence type="ECO:0000313" key="7">
    <source>
        <dbReference type="Proteomes" id="UP001430701"/>
    </source>
</evidence>
<keyword evidence="7" id="KW-1185">Reference proteome</keyword>
<dbReference type="EMBL" id="JAJPPU010000002">
    <property type="protein sequence ID" value="MCD8474002.1"/>
    <property type="molecule type" value="Genomic_DNA"/>
</dbReference>
<dbReference type="FunFam" id="3.30.2310.20:FF:000003">
    <property type="entry name" value="Type II toxin-antitoxin system YafQ family toxin"/>
    <property type="match status" value="1"/>
</dbReference>
<dbReference type="GO" id="GO:0004521">
    <property type="term" value="F:RNA endonuclease activity"/>
    <property type="evidence" value="ECO:0007669"/>
    <property type="project" value="TreeGrafter"/>
</dbReference>
<sequence>MRRPAYSSQFKRDVRVSQKRGKDIEKLKILITLLIEGSPLPAMYLDHPLKGQWRSFRDAHVEPDWLLIYKVDGDVVRFERTGRHADLFDD</sequence>
<dbReference type="OrthoDB" id="7030467at2"/>